<dbReference type="STRING" id="1703345.A3860_26035"/>
<keyword evidence="1" id="KW-1133">Transmembrane helix</keyword>
<accession>A0A1V9FWR3</accession>
<keyword evidence="3" id="KW-1185">Reference proteome</keyword>
<dbReference type="AlphaFoldDB" id="A0A1V9FWR3"/>
<comment type="caution">
    <text evidence="2">The sequence shown here is derived from an EMBL/GenBank/DDBJ whole genome shotgun (WGS) entry which is preliminary data.</text>
</comment>
<protein>
    <submittedName>
        <fullName evidence="2">Uncharacterized protein</fullName>
    </submittedName>
</protein>
<proteinExistence type="predicted"/>
<feature type="transmembrane region" description="Helical" evidence="1">
    <location>
        <begin position="26"/>
        <end position="44"/>
    </location>
</feature>
<organism evidence="2 3">
    <name type="scientific">Niastella vici</name>
    <dbReference type="NCBI Taxonomy" id="1703345"/>
    <lineage>
        <taxon>Bacteria</taxon>
        <taxon>Pseudomonadati</taxon>
        <taxon>Bacteroidota</taxon>
        <taxon>Chitinophagia</taxon>
        <taxon>Chitinophagales</taxon>
        <taxon>Chitinophagaceae</taxon>
        <taxon>Niastella</taxon>
    </lineage>
</organism>
<name>A0A1V9FWR3_9BACT</name>
<reference evidence="2 3" key="1">
    <citation type="submission" date="2016-03" db="EMBL/GenBank/DDBJ databases">
        <title>Niastella vici sp. nov., isolated from farmland soil.</title>
        <authorList>
            <person name="Chen L."/>
            <person name="Wang D."/>
            <person name="Yang S."/>
            <person name="Wang G."/>
        </authorList>
    </citation>
    <scope>NUCLEOTIDE SEQUENCE [LARGE SCALE GENOMIC DNA]</scope>
    <source>
        <strain evidence="2 3">DJ57</strain>
    </source>
</reference>
<dbReference type="EMBL" id="LVYD01000048">
    <property type="protein sequence ID" value="OQP62777.1"/>
    <property type="molecule type" value="Genomic_DNA"/>
</dbReference>
<keyword evidence="1" id="KW-0472">Membrane</keyword>
<evidence type="ECO:0000256" key="1">
    <source>
        <dbReference type="SAM" id="Phobius"/>
    </source>
</evidence>
<evidence type="ECO:0000313" key="2">
    <source>
        <dbReference type="EMBL" id="OQP62777.1"/>
    </source>
</evidence>
<gene>
    <name evidence="2" type="ORF">A3860_26035</name>
</gene>
<evidence type="ECO:0000313" key="3">
    <source>
        <dbReference type="Proteomes" id="UP000192796"/>
    </source>
</evidence>
<keyword evidence="1" id="KW-0812">Transmembrane</keyword>
<dbReference type="Proteomes" id="UP000192796">
    <property type="component" value="Unassembled WGS sequence"/>
</dbReference>
<sequence length="68" mass="7630">MNPFYFTTCVNSLTQLVAYPANGIQVGYTILFSTFVSLISFWSGSVHFPNTSRTYSPNVIGNHNKQYS</sequence>